<dbReference type="GO" id="GO:0005737">
    <property type="term" value="C:cytoplasm"/>
    <property type="evidence" value="ECO:0007669"/>
    <property type="project" value="UniProtKB-SubCell"/>
</dbReference>
<dbReference type="SUPFAM" id="SSF53062">
    <property type="entry name" value="PTS system fructose IIA component-like"/>
    <property type="match status" value="1"/>
</dbReference>
<dbReference type="InterPro" id="IPR036662">
    <property type="entry name" value="PTS_EIIA_man-typ_sf"/>
</dbReference>
<evidence type="ECO:0000259" key="8">
    <source>
        <dbReference type="PROSITE" id="PS51096"/>
    </source>
</evidence>
<evidence type="ECO:0000256" key="3">
    <source>
        <dbReference type="ARBA" id="ARBA00022490"/>
    </source>
</evidence>
<dbReference type="GeneID" id="57044003"/>
<dbReference type="Proteomes" id="UP000269226">
    <property type="component" value="Chromosome"/>
</dbReference>
<dbReference type="CDD" id="cd00006">
    <property type="entry name" value="PTS_IIA_man"/>
    <property type="match status" value="1"/>
</dbReference>
<evidence type="ECO:0000313" key="10">
    <source>
        <dbReference type="Proteomes" id="UP000269226"/>
    </source>
</evidence>
<keyword evidence="3" id="KW-0963">Cytoplasm</keyword>
<evidence type="ECO:0000256" key="7">
    <source>
        <dbReference type="ARBA" id="ARBA00022777"/>
    </source>
</evidence>
<evidence type="ECO:0000313" key="9">
    <source>
        <dbReference type="EMBL" id="BBC61571.1"/>
    </source>
</evidence>
<evidence type="ECO:0000256" key="5">
    <source>
        <dbReference type="ARBA" id="ARBA00022679"/>
    </source>
</evidence>
<keyword evidence="2" id="KW-0813">Transport</keyword>
<gene>
    <name evidence="9" type="ORF">DAT561_1474</name>
</gene>
<dbReference type="PROSITE" id="PS51096">
    <property type="entry name" value="PTS_EIIA_TYPE_4"/>
    <property type="match status" value="1"/>
</dbReference>
<dbReference type="Pfam" id="PF03610">
    <property type="entry name" value="EIIA-man"/>
    <property type="match status" value="1"/>
</dbReference>
<dbReference type="EMBL" id="AP018492">
    <property type="protein sequence ID" value="BBC61571.1"/>
    <property type="molecule type" value="Genomic_DNA"/>
</dbReference>
<organism evidence="9 10">
    <name type="scientific">Melissococcus plutonius</name>
    <dbReference type="NCBI Taxonomy" id="33970"/>
    <lineage>
        <taxon>Bacteria</taxon>
        <taxon>Bacillati</taxon>
        <taxon>Bacillota</taxon>
        <taxon>Bacilli</taxon>
        <taxon>Lactobacillales</taxon>
        <taxon>Enterococcaceae</taxon>
        <taxon>Melissococcus</taxon>
    </lineage>
</organism>
<feature type="domain" description="PTS EIIA type-4" evidence="8">
    <location>
        <begin position="2"/>
        <end position="118"/>
    </location>
</feature>
<dbReference type="Gene3D" id="3.40.50.510">
    <property type="entry name" value="Phosphotransferase system, mannose-type IIA component"/>
    <property type="match status" value="1"/>
</dbReference>
<accession>A0A2Z5Y477</accession>
<evidence type="ECO:0000256" key="1">
    <source>
        <dbReference type="ARBA" id="ARBA00004496"/>
    </source>
</evidence>
<comment type="subcellular location">
    <subcellularLocation>
        <location evidence="1">Cytoplasm</location>
    </subcellularLocation>
</comment>
<name>A0A2Z5Y477_9ENTE</name>
<keyword evidence="4" id="KW-0762">Sugar transport</keyword>
<dbReference type="InterPro" id="IPR004701">
    <property type="entry name" value="PTS_EIIA_man-typ"/>
</dbReference>
<dbReference type="PANTHER" id="PTHR33799:SF1">
    <property type="entry name" value="PTS SYSTEM MANNOSE-SPECIFIC EIIAB COMPONENT-RELATED"/>
    <property type="match status" value="1"/>
</dbReference>
<sequence length="134" mass="14865">MGKSLVLISHGELCEALKKSTEMIMGKQENIYAVPLLPSEGQEEYKEKFLQTIKPLNDFIVLADLMGGTPCNIVSKLILSGAAIELYVGMNMPMVISFINSELIDENVDLVNEGQKNIFSVNAKLKEEPMEDDE</sequence>
<dbReference type="RefSeq" id="WP_015695375.1">
    <property type="nucleotide sequence ID" value="NZ_AP018492.1"/>
</dbReference>
<reference evidence="9 10" key="1">
    <citation type="submission" date="2018-01" db="EMBL/GenBank/DDBJ databases">
        <title>Whole genome sequence of Melissococcus plutonius DAT561.</title>
        <authorList>
            <person name="Okumura K."/>
            <person name="Takamatsu D."/>
            <person name="Okura M."/>
        </authorList>
    </citation>
    <scope>NUCLEOTIDE SEQUENCE [LARGE SCALE GENOMIC DNA]</scope>
    <source>
        <strain evidence="9 10">DAT561</strain>
    </source>
</reference>
<dbReference type="InterPro" id="IPR033887">
    <property type="entry name" value="PTS_IIA_man"/>
</dbReference>
<keyword evidence="5" id="KW-0808">Transferase</keyword>
<dbReference type="PANTHER" id="PTHR33799">
    <property type="entry name" value="PTS PERMEASE-RELATED-RELATED"/>
    <property type="match status" value="1"/>
</dbReference>
<dbReference type="InterPro" id="IPR051471">
    <property type="entry name" value="Bacterial_PTS_sugar_comp"/>
</dbReference>
<evidence type="ECO:0000256" key="2">
    <source>
        <dbReference type="ARBA" id="ARBA00022448"/>
    </source>
</evidence>
<proteinExistence type="predicted"/>
<protein>
    <submittedName>
        <fullName evidence="9">Predicted PTS system, galactosamine-specific IIA component</fullName>
    </submittedName>
</protein>
<dbReference type="GO" id="GO:0016301">
    <property type="term" value="F:kinase activity"/>
    <property type="evidence" value="ECO:0007669"/>
    <property type="project" value="UniProtKB-KW"/>
</dbReference>
<dbReference type="GO" id="GO:0009401">
    <property type="term" value="P:phosphoenolpyruvate-dependent sugar phosphotransferase system"/>
    <property type="evidence" value="ECO:0007669"/>
    <property type="project" value="UniProtKB-KW"/>
</dbReference>
<dbReference type="GO" id="GO:0016020">
    <property type="term" value="C:membrane"/>
    <property type="evidence" value="ECO:0007669"/>
    <property type="project" value="InterPro"/>
</dbReference>
<dbReference type="AlphaFoldDB" id="A0A2Z5Y477"/>
<evidence type="ECO:0000256" key="4">
    <source>
        <dbReference type="ARBA" id="ARBA00022597"/>
    </source>
</evidence>
<evidence type="ECO:0000256" key="6">
    <source>
        <dbReference type="ARBA" id="ARBA00022683"/>
    </source>
</evidence>
<keyword evidence="7" id="KW-0418">Kinase</keyword>
<keyword evidence="6" id="KW-0598">Phosphotransferase system</keyword>